<gene>
    <name evidence="3" type="ORF">QT716_06245</name>
</gene>
<dbReference type="Gene3D" id="3.30.450.40">
    <property type="match status" value="1"/>
</dbReference>
<dbReference type="InterPro" id="IPR029787">
    <property type="entry name" value="Nucleotide_cyclase"/>
</dbReference>
<dbReference type="InterPro" id="IPR003018">
    <property type="entry name" value="GAF"/>
</dbReference>
<dbReference type="InterPro" id="IPR050469">
    <property type="entry name" value="Diguanylate_Cyclase"/>
</dbReference>
<evidence type="ECO:0000256" key="1">
    <source>
        <dbReference type="SAM" id="Phobius"/>
    </source>
</evidence>
<dbReference type="InterPro" id="IPR029016">
    <property type="entry name" value="GAF-like_dom_sf"/>
</dbReference>
<dbReference type="SUPFAM" id="SSF55073">
    <property type="entry name" value="Nucleotide cyclase"/>
    <property type="match status" value="1"/>
</dbReference>
<dbReference type="InterPro" id="IPR043128">
    <property type="entry name" value="Rev_trsase/Diguanyl_cyclase"/>
</dbReference>
<dbReference type="PANTHER" id="PTHR45138">
    <property type="entry name" value="REGULATORY COMPONENTS OF SENSORY TRANSDUCTION SYSTEM"/>
    <property type="match status" value="1"/>
</dbReference>
<dbReference type="EMBL" id="JAUBDH010000003">
    <property type="protein sequence ID" value="MDW0109654.1"/>
    <property type="molecule type" value="Genomic_DNA"/>
</dbReference>
<feature type="transmembrane region" description="Helical" evidence="1">
    <location>
        <begin position="177"/>
        <end position="196"/>
    </location>
</feature>
<proteinExistence type="predicted"/>
<keyword evidence="4" id="KW-1185">Reference proteome</keyword>
<dbReference type="Proteomes" id="UP001280629">
    <property type="component" value="Unassembled WGS sequence"/>
</dbReference>
<feature type="transmembrane region" description="Helical" evidence="1">
    <location>
        <begin position="39"/>
        <end position="57"/>
    </location>
</feature>
<keyword evidence="1" id="KW-1133">Transmembrane helix</keyword>
<evidence type="ECO:0000313" key="4">
    <source>
        <dbReference type="Proteomes" id="UP001280629"/>
    </source>
</evidence>
<dbReference type="CDD" id="cd01949">
    <property type="entry name" value="GGDEF"/>
    <property type="match status" value="1"/>
</dbReference>
<dbReference type="SUPFAM" id="SSF55781">
    <property type="entry name" value="GAF domain-like"/>
    <property type="match status" value="1"/>
</dbReference>
<feature type="transmembrane region" description="Helical" evidence="1">
    <location>
        <begin position="137"/>
        <end position="157"/>
    </location>
</feature>
<feature type="transmembrane region" description="Helical" evidence="1">
    <location>
        <begin position="202"/>
        <end position="221"/>
    </location>
</feature>
<dbReference type="NCBIfam" id="TIGR00254">
    <property type="entry name" value="GGDEF"/>
    <property type="match status" value="1"/>
</dbReference>
<feature type="transmembrane region" description="Helical" evidence="1">
    <location>
        <begin position="63"/>
        <end position="94"/>
    </location>
</feature>
<dbReference type="Pfam" id="PF13185">
    <property type="entry name" value="GAF_2"/>
    <property type="match status" value="1"/>
</dbReference>
<keyword evidence="1" id="KW-0472">Membrane</keyword>
<dbReference type="SMART" id="SM00065">
    <property type="entry name" value="GAF"/>
    <property type="match status" value="1"/>
</dbReference>
<sequence length="567" mass="64366">MNLKGRPMVVLLLLWILIVPTGIVFLLSTQPIPDVNMLWITLSIFFGFLSIYFPIIYNGKSVILFVWFTLPIFLLYGLTTELLLTQIIVALAVFARYKTGDVLYRFLYNSLAYFLLSIAAAAAYFLTGAEVGEMSFWLLIGSVLVYQIVYSLLYDGIFKLYSVLTGRTRLDTLKETILLYLRMIMAVPLALSLYLLLIHYGFIGFLLIGIPFFTVTIILRLNTHKEDLNSYIQAVGEIGQQLAKMTTEETVIDKFMSETAALFRADYLYLFDNHDGWLEPAQFYYEGLKAETPDVRLASGVGIAGRILSREEGFLYSRRDEWIHHTVTTVPDSIESLLCVPLIRHQKIVGVFLLGSKKRGSFKEFHLNVLDLLSSYFIVAVEKALYIEKAERESNRCALTGLYNYRFLENQLEKEMALLNRTIHQNLAVVVLDIDHFKRVNDTYGHENGNRVLKQLADLLQRMAPEKATVARYGGEEFVYILPDLDKEAALIFAETLRQEIEKSKIIVTNDLSDNVNDRIIHITSSIGVSAAPADTDEALALLRNADRALYIGAKQAGRNRVGSYMK</sequence>
<dbReference type="PROSITE" id="PS50887">
    <property type="entry name" value="GGDEF"/>
    <property type="match status" value="1"/>
</dbReference>
<feature type="transmembrane region" description="Helical" evidence="1">
    <location>
        <begin position="106"/>
        <end position="125"/>
    </location>
</feature>
<keyword evidence="3" id="KW-0808">Transferase</keyword>
<name>A0ABU4FY54_9BACL</name>
<feature type="transmembrane region" description="Helical" evidence="1">
    <location>
        <begin position="6"/>
        <end position="27"/>
    </location>
</feature>
<dbReference type="SMART" id="SM00267">
    <property type="entry name" value="GGDEF"/>
    <property type="match status" value="1"/>
</dbReference>
<organism evidence="3 4">
    <name type="scientific">Sporosarcina aquimarina</name>
    <dbReference type="NCBI Taxonomy" id="114975"/>
    <lineage>
        <taxon>Bacteria</taxon>
        <taxon>Bacillati</taxon>
        <taxon>Bacillota</taxon>
        <taxon>Bacilli</taxon>
        <taxon>Bacillales</taxon>
        <taxon>Caryophanaceae</taxon>
        <taxon>Sporosarcina</taxon>
    </lineage>
</organism>
<keyword evidence="1" id="KW-0812">Transmembrane</keyword>
<dbReference type="Pfam" id="PF00990">
    <property type="entry name" value="GGDEF"/>
    <property type="match status" value="1"/>
</dbReference>
<dbReference type="Gene3D" id="3.30.70.270">
    <property type="match status" value="1"/>
</dbReference>
<evidence type="ECO:0000259" key="2">
    <source>
        <dbReference type="PROSITE" id="PS50887"/>
    </source>
</evidence>
<protein>
    <submittedName>
        <fullName evidence="3">Sensor domain-containing diguanylate cyclase</fullName>
        <ecNumber evidence="3">2.7.7.65</ecNumber>
    </submittedName>
</protein>
<evidence type="ECO:0000313" key="3">
    <source>
        <dbReference type="EMBL" id="MDW0109654.1"/>
    </source>
</evidence>
<feature type="domain" description="GGDEF" evidence="2">
    <location>
        <begin position="425"/>
        <end position="567"/>
    </location>
</feature>
<dbReference type="PANTHER" id="PTHR45138:SF9">
    <property type="entry name" value="DIGUANYLATE CYCLASE DGCM-RELATED"/>
    <property type="match status" value="1"/>
</dbReference>
<dbReference type="EC" id="2.7.7.65" evidence="3"/>
<dbReference type="GO" id="GO:0052621">
    <property type="term" value="F:diguanylate cyclase activity"/>
    <property type="evidence" value="ECO:0007669"/>
    <property type="project" value="UniProtKB-EC"/>
</dbReference>
<dbReference type="RefSeq" id="WP_317935200.1">
    <property type="nucleotide sequence ID" value="NZ_JAUBDH010000003.1"/>
</dbReference>
<dbReference type="InterPro" id="IPR000160">
    <property type="entry name" value="GGDEF_dom"/>
</dbReference>
<keyword evidence="3" id="KW-0548">Nucleotidyltransferase</keyword>
<accession>A0ABU4FY54</accession>
<reference evidence="3 4" key="1">
    <citation type="submission" date="2023-06" db="EMBL/GenBank/DDBJ databases">
        <title>Sporosarcina sp. nov., isolated from Korean traditional fermented seafood 'Jeotgal'.</title>
        <authorList>
            <person name="Yang A.-I."/>
            <person name="Shin N.-R."/>
        </authorList>
    </citation>
    <scope>NUCLEOTIDE SEQUENCE [LARGE SCALE GENOMIC DNA]</scope>
    <source>
        <strain evidence="3 4">KCTC3840</strain>
    </source>
</reference>
<comment type="caution">
    <text evidence="3">The sequence shown here is derived from an EMBL/GenBank/DDBJ whole genome shotgun (WGS) entry which is preliminary data.</text>
</comment>